<evidence type="ECO:0000256" key="3">
    <source>
        <dbReference type="ARBA" id="ARBA00023163"/>
    </source>
</evidence>
<evidence type="ECO:0000256" key="2">
    <source>
        <dbReference type="ARBA" id="ARBA00023125"/>
    </source>
</evidence>
<dbReference type="Pfam" id="PF17853">
    <property type="entry name" value="GGDEF_2"/>
    <property type="match status" value="1"/>
</dbReference>
<dbReference type="PROSITE" id="PS01124">
    <property type="entry name" value="HTH_ARAC_FAMILY_2"/>
    <property type="match status" value="1"/>
</dbReference>
<evidence type="ECO:0000256" key="4">
    <source>
        <dbReference type="SAM" id="Phobius"/>
    </source>
</evidence>
<keyword evidence="4" id="KW-0812">Transmembrane</keyword>
<protein>
    <submittedName>
        <fullName evidence="6">Helix-turn-helix domain-containing protein</fullName>
    </submittedName>
</protein>
<sequence>MRKLNLNFFYKNLIIVFMVTCLPMAIIAASNYFIGVKQIEAEVKRNHRLQLDEIYQSMEKQLSQLEIIGNQWVFNPVFNQELLEGDLRQKPNTTRELFVSLRILKESNPLIGNAVLYLNKEQLLVSDEEGIYTITDEAVKRTFQDLQRGKSSLMWWNEPISPLKYKNNVNAALVHKVLGAGEEPLGTIILYLDKSQIDDFLYPLNPDGEGVAYILRQDGDWITKGRNQGAKAVDLDEAVRSEVIDRKLEVGDFIFNRKGISYSVTVGALSRNEWKYVVATPLSKLTSPVILVSKLGLVFSLIGLAVAVILSWLASRRIYRPVKHLVGLFKDTVGIPSTSDKSDEFQFIAGRWRKLIDESHQLETKLEQNRQSLKEGFLLQLVQGHLYFFTEMELKEKMTFHGWKASDKIFAILLVRMDRFAHNKGKFNEGDEQLATFAAANITQEVLQSSRQDAEVINFHDLSLAVIFAFPAERPREQVKSDLFHFSSELIQMLTQYTTMRITVGVGKLVDDPRDIHKSLEETRAALQFRDLDKNEEILDMDDLLPRQTIQVNYPFNLENAIIQSMKMGLRDEAVRELGHFAEQIKHNHSREMQFQQGMLQLLGSIIHELLRSGVYSSVMQSGNLYEQLSGIKDQDEMLGWLRFTIIEPYIEELSETRETILEQIVSKVTEAIQVDFHTSISLESYADQHGVTSYNLSKAFKQYTGTNFIDYLTITRLEKAKELLSGTDLKINTIAEKVGYQPTYFIRIFKKVEGITPGRYRETMRT</sequence>
<accession>A0ABS7BWS7</accession>
<gene>
    <name evidence="6" type="ORF">K0U00_03485</name>
</gene>
<feature type="domain" description="HTH araC/xylS-type" evidence="5">
    <location>
        <begin position="667"/>
        <end position="764"/>
    </location>
</feature>
<keyword evidence="3" id="KW-0804">Transcription</keyword>
<evidence type="ECO:0000256" key="1">
    <source>
        <dbReference type="ARBA" id="ARBA00023015"/>
    </source>
</evidence>
<dbReference type="PANTHER" id="PTHR43280:SF28">
    <property type="entry name" value="HTH-TYPE TRANSCRIPTIONAL ACTIVATOR RHAS"/>
    <property type="match status" value="1"/>
</dbReference>
<dbReference type="Pfam" id="PF12833">
    <property type="entry name" value="HTH_18"/>
    <property type="match status" value="1"/>
</dbReference>
<keyword evidence="2" id="KW-0238">DNA-binding</keyword>
<evidence type="ECO:0000259" key="5">
    <source>
        <dbReference type="PROSITE" id="PS01124"/>
    </source>
</evidence>
<keyword evidence="4" id="KW-1133">Transmembrane helix</keyword>
<dbReference type="PROSITE" id="PS00041">
    <property type="entry name" value="HTH_ARAC_FAMILY_1"/>
    <property type="match status" value="1"/>
</dbReference>
<dbReference type="Proteomes" id="UP001519887">
    <property type="component" value="Unassembled WGS sequence"/>
</dbReference>
<feature type="transmembrane region" description="Helical" evidence="4">
    <location>
        <begin position="295"/>
        <end position="314"/>
    </location>
</feature>
<dbReference type="PANTHER" id="PTHR43280">
    <property type="entry name" value="ARAC-FAMILY TRANSCRIPTIONAL REGULATOR"/>
    <property type="match status" value="1"/>
</dbReference>
<reference evidence="6 7" key="1">
    <citation type="submission" date="2021-07" db="EMBL/GenBank/DDBJ databases">
        <title>Paenibacillus radiodurans sp. nov., isolated from the southeastern edge of Tengger Desert.</title>
        <authorList>
            <person name="Zhang G."/>
        </authorList>
    </citation>
    <scope>NUCLEOTIDE SEQUENCE [LARGE SCALE GENOMIC DNA]</scope>
    <source>
        <strain evidence="6 7">CCM 7311</strain>
    </source>
</reference>
<evidence type="ECO:0000313" key="7">
    <source>
        <dbReference type="Proteomes" id="UP001519887"/>
    </source>
</evidence>
<feature type="transmembrane region" description="Helical" evidence="4">
    <location>
        <begin position="12"/>
        <end position="34"/>
    </location>
</feature>
<dbReference type="Gene3D" id="1.10.10.60">
    <property type="entry name" value="Homeodomain-like"/>
    <property type="match status" value="2"/>
</dbReference>
<dbReference type="InterPro" id="IPR041522">
    <property type="entry name" value="CdaR_GGDEF"/>
</dbReference>
<name>A0ABS7BWS7_9BACL</name>
<dbReference type="InterPro" id="IPR018060">
    <property type="entry name" value="HTH_AraC"/>
</dbReference>
<keyword evidence="1" id="KW-0805">Transcription regulation</keyword>
<keyword evidence="7" id="KW-1185">Reference proteome</keyword>
<organism evidence="6 7">
    <name type="scientific">Paenibacillus sepulcri</name>
    <dbReference type="NCBI Taxonomy" id="359917"/>
    <lineage>
        <taxon>Bacteria</taxon>
        <taxon>Bacillati</taxon>
        <taxon>Bacillota</taxon>
        <taxon>Bacilli</taxon>
        <taxon>Bacillales</taxon>
        <taxon>Paenibacillaceae</taxon>
        <taxon>Paenibacillus</taxon>
    </lineage>
</organism>
<evidence type="ECO:0000313" key="6">
    <source>
        <dbReference type="EMBL" id="MBW7453101.1"/>
    </source>
</evidence>
<keyword evidence="4" id="KW-0472">Membrane</keyword>
<dbReference type="RefSeq" id="WP_210039796.1">
    <property type="nucleotide sequence ID" value="NZ_JBHLVU010000008.1"/>
</dbReference>
<dbReference type="SMART" id="SM00342">
    <property type="entry name" value="HTH_ARAC"/>
    <property type="match status" value="1"/>
</dbReference>
<proteinExistence type="predicted"/>
<comment type="caution">
    <text evidence="6">The sequence shown here is derived from an EMBL/GenBank/DDBJ whole genome shotgun (WGS) entry which is preliminary data.</text>
</comment>
<dbReference type="EMBL" id="JAHZIK010000041">
    <property type="protein sequence ID" value="MBW7453101.1"/>
    <property type="molecule type" value="Genomic_DNA"/>
</dbReference>
<dbReference type="SUPFAM" id="SSF46689">
    <property type="entry name" value="Homeodomain-like"/>
    <property type="match status" value="2"/>
</dbReference>
<dbReference type="InterPro" id="IPR018062">
    <property type="entry name" value="HTH_AraC-typ_CS"/>
</dbReference>
<dbReference type="InterPro" id="IPR009057">
    <property type="entry name" value="Homeodomain-like_sf"/>
</dbReference>